<organism evidence="9 10">
    <name type="scientific">Amphimedon queenslandica</name>
    <name type="common">Sponge</name>
    <dbReference type="NCBI Taxonomy" id="400682"/>
    <lineage>
        <taxon>Eukaryota</taxon>
        <taxon>Metazoa</taxon>
        <taxon>Porifera</taxon>
        <taxon>Demospongiae</taxon>
        <taxon>Heteroscleromorpha</taxon>
        <taxon>Haplosclerida</taxon>
        <taxon>Niphatidae</taxon>
        <taxon>Amphimedon</taxon>
    </lineage>
</organism>
<sequence length="549" mass="61601">MLWALSSLYKQEEMSETEPPEYKERSSEQSPLLPSSNEQTKDEGGAEFMKSEEHKAKDFQLIHVPHREKYPIFSFRKLWAFTGPGFLMSIAYLDPGNIESDLQAGAAAQYKLLWVLLWSTVAGLLMQLLAARLGVVTGKHLAEVCKDEYPLVPRIVLWIAMELAIIGSDIQEVIGSAIAINILSQGTIPLWEGCLVTGVDTFLFLFLESYGLRYLEFFFGFLISIMCGMFGWMYVYSAPSQVDVLKGTFIPMCANCSSDVIQQGLGVVGAVIMPHNIYLHSGLVLSRAISRTNPNEVKEGIKYNTIESSIALLVSFVINLFVICVFGMKVFSYDFPSELKDSCSSSGISLLTAEECLYNSFGQKEWIKYIWAIGLLASGQSSTMTGTYAGQFVMEGFLGLKWAKWKRVLLTRSIAMVPCVILAILASKKLDLLDELINVEQSILLPFSVLPILFATSSKRIMKQHRNHIVLTVVSWVIAMVVLGVNIYFIIDTLDLSGPWYQHVLATLGLFIYICIVLFFIIFPIIREVRLWRKERRYGSLANGHSIND</sequence>
<evidence type="ECO:0000256" key="5">
    <source>
        <dbReference type="ARBA" id="ARBA00022989"/>
    </source>
</evidence>
<reference evidence="10" key="1">
    <citation type="journal article" date="2010" name="Nature">
        <title>The Amphimedon queenslandica genome and the evolution of animal complexity.</title>
        <authorList>
            <person name="Srivastava M."/>
            <person name="Simakov O."/>
            <person name="Chapman J."/>
            <person name="Fahey B."/>
            <person name="Gauthier M.E."/>
            <person name="Mitros T."/>
            <person name="Richards G.S."/>
            <person name="Conaco C."/>
            <person name="Dacre M."/>
            <person name="Hellsten U."/>
            <person name="Larroux C."/>
            <person name="Putnam N.H."/>
            <person name="Stanke M."/>
            <person name="Adamska M."/>
            <person name="Darling A."/>
            <person name="Degnan S.M."/>
            <person name="Oakley T.H."/>
            <person name="Plachetzki D.C."/>
            <person name="Zhai Y."/>
            <person name="Adamski M."/>
            <person name="Calcino A."/>
            <person name="Cummins S.F."/>
            <person name="Goodstein D.M."/>
            <person name="Harris C."/>
            <person name="Jackson D.J."/>
            <person name="Leys S.P."/>
            <person name="Shu S."/>
            <person name="Woodcroft B.J."/>
            <person name="Vervoort M."/>
            <person name="Kosik K.S."/>
            <person name="Manning G."/>
            <person name="Degnan B.M."/>
            <person name="Rokhsar D.S."/>
        </authorList>
    </citation>
    <scope>NUCLEOTIDE SEQUENCE [LARGE SCALE GENOMIC DNA]</scope>
</reference>
<evidence type="ECO:0000256" key="1">
    <source>
        <dbReference type="ARBA" id="ARBA00004141"/>
    </source>
</evidence>
<dbReference type="GO" id="GO:0015086">
    <property type="term" value="F:cadmium ion transmembrane transporter activity"/>
    <property type="evidence" value="ECO:0007669"/>
    <property type="project" value="TreeGrafter"/>
</dbReference>
<feature type="transmembrane region" description="Helical" evidence="8">
    <location>
        <begin position="503"/>
        <end position="526"/>
    </location>
</feature>
<evidence type="ECO:0000256" key="6">
    <source>
        <dbReference type="ARBA" id="ARBA00023136"/>
    </source>
</evidence>
<dbReference type="PRINTS" id="PR00447">
    <property type="entry name" value="NATRESASSCMP"/>
</dbReference>
<reference evidence="9" key="2">
    <citation type="submission" date="2024-06" db="UniProtKB">
        <authorList>
            <consortium name="EnsemblMetazoa"/>
        </authorList>
    </citation>
    <scope>IDENTIFICATION</scope>
</reference>
<evidence type="ECO:0000256" key="3">
    <source>
        <dbReference type="ARBA" id="ARBA00022448"/>
    </source>
</evidence>
<dbReference type="NCBIfam" id="NF037982">
    <property type="entry name" value="Nramp_1"/>
    <property type="match status" value="1"/>
</dbReference>
<dbReference type="Proteomes" id="UP000007879">
    <property type="component" value="Unassembled WGS sequence"/>
</dbReference>
<feature type="transmembrane region" description="Helical" evidence="8">
    <location>
        <begin position="310"/>
        <end position="331"/>
    </location>
</feature>
<dbReference type="AlphaFoldDB" id="A0AAN0IXL2"/>
<dbReference type="PANTHER" id="PTHR11706">
    <property type="entry name" value="SOLUTE CARRIER PROTEIN FAMILY 11 MEMBER"/>
    <property type="match status" value="1"/>
</dbReference>
<name>A0AAN0IXL2_AMPQE</name>
<feature type="transmembrane region" description="Helical" evidence="8">
    <location>
        <begin position="469"/>
        <end position="491"/>
    </location>
</feature>
<evidence type="ECO:0000256" key="2">
    <source>
        <dbReference type="ARBA" id="ARBA00006670"/>
    </source>
</evidence>
<comment type="similarity">
    <text evidence="2">Belongs to the NRAMP family.</text>
</comment>
<feature type="region of interest" description="Disordered" evidence="7">
    <location>
        <begin position="1"/>
        <end position="46"/>
    </location>
</feature>
<dbReference type="GO" id="GO:0010008">
    <property type="term" value="C:endosome membrane"/>
    <property type="evidence" value="ECO:0007669"/>
    <property type="project" value="TreeGrafter"/>
</dbReference>
<protein>
    <submittedName>
        <fullName evidence="9">Uncharacterized protein</fullName>
    </submittedName>
</protein>
<accession>A0AAN0IXL2</accession>
<comment type="subcellular location">
    <subcellularLocation>
        <location evidence="1">Membrane</location>
        <topology evidence="1">Multi-pass membrane protein</topology>
    </subcellularLocation>
</comment>
<dbReference type="InterPro" id="IPR001046">
    <property type="entry name" value="NRAMP_fam"/>
</dbReference>
<proteinExistence type="inferred from homology"/>
<dbReference type="PANTHER" id="PTHR11706:SF33">
    <property type="entry name" value="NATURAL RESISTANCE-ASSOCIATED MACROPHAGE PROTEIN 2"/>
    <property type="match status" value="1"/>
</dbReference>
<feature type="transmembrane region" description="Helical" evidence="8">
    <location>
        <begin position="439"/>
        <end position="457"/>
    </location>
</feature>
<dbReference type="GO" id="GO:0005384">
    <property type="term" value="F:manganese ion transmembrane transporter activity"/>
    <property type="evidence" value="ECO:0007669"/>
    <property type="project" value="TreeGrafter"/>
</dbReference>
<feature type="transmembrane region" description="Helical" evidence="8">
    <location>
        <begin position="409"/>
        <end position="427"/>
    </location>
</feature>
<evidence type="ECO:0000313" key="10">
    <source>
        <dbReference type="Proteomes" id="UP000007879"/>
    </source>
</evidence>
<gene>
    <name evidence="9" type="primary">100639311</name>
</gene>
<dbReference type="EnsemblMetazoa" id="XM_019993946.1">
    <property type="protein sequence ID" value="XP_019849505.1"/>
    <property type="gene ID" value="LOC100639311"/>
</dbReference>
<keyword evidence="3" id="KW-0813">Transport</keyword>
<evidence type="ECO:0000256" key="7">
    <source>
        <dbReference type="SAM" id="MobiDB-lite"/>
    </source>
</evidence>
<keyword evidence="10" id="KW-1185">Reference proteome</keyword>
<dbReference type="GO" id="GO:0005381">
    <property type="term" value="F:iron ion transmembrane transporter activity"/>
    <property type="evidence" value="ECO:0007669"/>
    <property type="project" value="TreeGrafter"/>
</dbReference>
<evidence type="ECO:0000313" key="9">
    <source>
        <dbReference type="EnsemblMetazoa" id="XP_019849505.1"/>
    </source>
</evidence>
<feature type="transmembrane region" description="Helical" evidence="8">
    <location>
        <begin position="113"/>
        <end position="135"/>
    </location>
</feature>
<evidence type="ECO:0000256" key="4">
    <source>
        <dbReference type="ARBA" id="ARBA00022692"/>
    </source>
</evidence>
<evidence type="ECO:0000256" key="8">
    <source>
        <dbReference type="SAM" id="Phobius"/>
    </source>
</evidence>
<feature type="transmembrane region" description="Helical" evidence="8">
    <location>
        <begin position="214"/>
        <end position="235"/>
    </location>
</feature>
<keyword evidence="6 8" id="KW-0472">Membrane</keyword>
<feature type="compositionally biased region" description="Polar residues" evidence="7">
    <location>
        <begin position="28"/>
        <end position="38"/>
    </location>
</feature>
<keyword evidence="4 8" id="KW-0812">Transmembrane</keyword>
<dbReference type="NCBIfam" id="TIGR01197">
    <property type="entry name" value="nramp"/>
    <property type="match status" value="1"/>
</dbReference>
<dbReference type="GO" id="GO:0005886">
    <property type="term" value="C:plasma membrane"/>
    <property type="evidence" value="ECO:0007669"/>
    <property type="project" value="TreeGrafter"/>
</dbReference>
<keyword evidence="5 8" id="KW-1133">Transmembrane helix</keyword>
<feature type="transmembrane region" description="Helical" evidence="8">
    <location>
        <begin position="155"/>
        <end position="182"/>
    </location>
</feature>
<dbReference type="HAMAP" id="MF_00221">
    <property type="entry name" value="NRAMP"/>
    <property type="match status" value="1"/>
</dbReference>
<dbReference type="Pfam" id="PF01566">
    <property type="entry name" value="Nramp"/>
    <property type="match status" value="1"/>
</dbReference>
<feature type="transmembrane region" description="Helical" evidence="8">
    <location>
        <begin position="188"/>
        <end position="207"/>
    </location>
</feature>